<geneLocation type="plasmid" evidence="3">
    <name>pRSE40</name>
</geneLocation>
<proteinExistence type="predicted"/>
<evidence type="ECO:0000313" key="3">
    <source>
        <dbReference type="EMBL" id="AZT44459.1"/>
    </source>
</evidence>
<dbReference type="AlphaFoldDB" id="A0A3Q9N0P8"/>
<protein>
    <submittedName>
        <fullName evidence="3">Uncharacterized protein</fullName>
    </submittedName>
</protein>
<feature type="region of interest" description="Disordered" evidence="1">
    <location>
        <begin position="16"/>
        <end position="36"/>
    </location>
</feature>
<dbReference type="EMBL" id="CP034710">
    <property type="protein sequence ID" value="AZT39647.1"/>
    <property type="molecule type" value="Genomic_DNA"/>
</dbReference>
<organism evidence="3">
    <name type="scientific">Salmonella enterica subsp. enterica serovar Karamoja</name>
    <dbReference type="NCBI Taxonomy" id="2500153"/>
    <lineage>
        <taxon>Bacteria</taxon>
        <taxon>Pseudomonadati</taxon>
        <taxon>Pseudomonadota</taxon>
        <taxon>Gammaproteobacteria</taxon>
        <taxon>Enterobacterales</taxon>
        <taxon>Enterobacteriaceae</taxon>
        <taxon>Salmonella</taxon>
    </lineage>
</organism>
<geneLocation type="plasmid" evidence="2">
    <name>pRSE21</name>
</geneLocation>
<sequence>MNLALNYGLHRLADNASIPAEPEASVSRAEPESSLQQKIDDFESELQNAYNALSPAQQDKVDAKVEEVRDFVRDQLRRDVNGVTQEHLRQGDLQLSSLARAAEYIMTTSLAS</sequence>
<dbReference type="RefSeq" id="WP_168445703.1">
    <property type="nucleotide sequence ID" value="NZ_CP034699.1"/>
</dbReference>
<name>A0A3Q9N0P8_SALET</name>
<dbReference type="EMBL" id="CP034699">
    <property type="protein sequence ID" value="AZT44459.1"/>
    <property type="molecule type" value="Genomic_DNA"/>
</dbReference>
<gene>
    <name evidence="3" type="ORF">EL007_24735</name>
    <name evidence="2" type="ORF">ELZ88_24215</name>
</gene>
<accession>A0A3Q9N0P8</accession>
<evidence type="ECO:0000256" key="1">
    <source>
        <dbReference type="SAM" id="MobiDB-lite"/>
    </source>
</evidence>
<evidence type="ECO:0000313" key="2">
    <source>
        <dbReference type="EMBL" id="AZT39647.1"/>
    </source>
</evidence>
<keyword evidence="3" id="KW-0614">Plasmid</keyword>
<reference evidence="3" key="1">
    <citation type="submission" date="2018-12" db="EMBL/GenBank/DDBJ databases">
        <title>Complete genome sequences of twenty non-typhoidal Salmonella isolates from Rwanda.</title>
        <authorList>
            <person name="Byukusenge M."/>
            <person name="Li L."/>
            <person name="Subhashinie K."/>
            <person name="Nzayirambaho M."/>
            <person name="Kuchipudi S.V."/>
            <person name="Jayarao B.M."/>
        </authorList>
    </citation>
    <scope>NUCLEOTIDE SEQUENCE</scope>
    <source>
        <strain evidence="2">RSE21</strain>
        <strain evidence="3">RSE40</strain>
        <plasmid evidence="2">pRSE21</plasmid>
        <plasmid evidence="3">pRSE40</plasmid>
    </source>
</reference>